<evidence type="ECO:0000313" key="2">
    <source>
        <dbReference type="Proteomes" id="UP000612362"/>
    </source>
</evidence>
<sequence>MAGIMRMVSFGSDRRVAMSNMALTAAVVGLVIMLLGTTLSKLLATAFGVTLP</sequence>
<dbReference type="EMBL" id="BNJF01000001">
    <property type="protein sequence ID" value="GHO42796.1"/>
    <property type="molecule type" value="Genomic_DNA"/>
</dbReference>
<evidence type="ECO:0000313" key="1">
    <source>
        <dbReference type="EMBL" id="GHO42796.1"/>
    </source>
</evidence>
<proteinExistence type="predicted"/>
<protein>
    <submittedName>
        <fullName evidence="1">Uncharacterized protein</fullName>
    </submittedName>
</protein>
<accession>A0A8J3HVK7</accession>
<keyword evidence="2" id="KW-1185">Reference proteome</keyword>
<name>A0A8J3HVK7_9CHLR</name>
<dbReference type="AlphaFoldDB" id="A0A8J3HVK7"/>
<organism evidence="1 2">
    <name type="scientific">Ktedonospora formicarum</name>
    <dbReference type="NCBI Taxonomy" id="2778364"/>
    <lineage>
        <taxon>Bacteria</taxon>
        <taxon>Bacillati</taxon>
        <taxon>Chloroflexota</taxon>
        <taxon>Ktedonobacteria</taxon>
        <taxon>Ktedonobacterales</taxon>
        <taxon>Ktedonobacteraceae</taxon>
        <taxon>Ktedonospora</taxon>
    </lineage>
</organism>
<reference evidence="1" key="1">
    <citation type="submission" date="2020-10" db="EMBL/GenBank/DDBJ databases">
        <title>Taxonomic study of unclassified bacteria belonging to the class Ktedonobacteria.</title>
        <authorList>
            <person name="Yabe S."/>
            <person name="Wang C.M."/>
            <person name="Zheng Y."/>
            <person name="Sakai Y."/>
            <person name="Cavaletti L."/>
            <person name="Monciardini P."/>
            <person name="Donadio S."/>
        </authorList>
    </citation>
    <scope>NUCLEOTIDE SEQUENCE</scope>
    <source>
        <strain evidence="1">SOSP1-1</strain>
    </source>
</reference>
<dbReference type="Proteomes" id="UP000612362">
    <property type="component" value="Unassembled WGS sequence"/>
</dbReference>
<comment type="caution">
    <text evidence="1">The sequence shown here is derived from an EMBL/GenBank/DDBJ whole genome shotgun (WGS) entry which is preliminary data.</text>
</comment>
<gene>
    <name evidence="1" type="ORF">KSX_09590</name>
</gene>